<organism evidence="1 2">
    <name type="scientific">Ectopseudomonas chengduensis</name>
    <dbReference type="NCBI Taxonomy" id="489632"/>
    <lineage>
        <taxon>Bacteria</taxon>
        <taxon>Pseudomonadati</taxon>
        <taxon>Pseudomonadota</taxon>
        <taxon>Gammaproteobacteria</taxon>
        <taxon>Pseudomonadales</taxon>
        <taxon>Pseudomonadaceae</taxon>
        <taxon>Ectopseudomonas</taxon>
    </lineage>
</organism>
<reference evidence="2" key="1">
    <citation type="submission" date="2016-10" db="EMBL/GenBank/DDBJ databases">
        <authorList>
            <person name="Varghese N."/>
            <person name="Submissions S."/>
        </authorList>
    </citation>
    <scope>NUCLEOTIDE SEQUENCE [LARGE SCALE GENOMIC DNA]</scope>
    <source>
        <strain evidence="2">DSM 26382</strain>
    </source>
</reference>
<protein>
    <submittedName>
        <fullName evidence="1">Uncharacterized protein</fullName>
    </submittedName>
</protein>
<sequence>MSQTFTAATCCQRAHRHIAVRTRQNSTACTGFVAIFAHALIHCSADRLMIPVHD</sequence>
<evidence type="ECO:0000313" key="1">
    <source>
        <dbReference type="EMBL" id="SDC57791.1"/>
    </source>
</evidence>
<gene>
    <name evidence="1" type="ORF">SAMN05216576_104155</name>
</gene>
<dbReference type="Proteomes" id="UP000199467">
    <property type="component" value="Unassembled WGS sequence"/>
</dbReference>
<dbReference type="EMBL" id="FMZQ01000004">
    <property type="protein sequence ID" value="SDC57791.1"/>
    <property type="molecule type" value="Genomic_DNA"/>
</dbReference>
<proteinExistence type="predicted"/>
<keyword evidence="2" id="KW-1185">Reference proteome</keyword>
<accession>A0A1G6MQR7</accession>
<dbReference type="AlphaFoldDB" id="A0A1G6MQR7"/>
<name>A0A1G6MQR7_9GAMM</name>
<evidence type="ECO:0000313" key="2">
    <source>
        <dbReference type="Proteomes" id="UP000199467"/>
    </source>
</evidence>